<dbReference type="PANTHER" id="PTHR11220">
    <property type="entry name" value="HEME-BINDING PROTEIN-RELATED"/>
    <property type="match status" value="1"/>
</dbReference>
<dbReference type="PROSITE" id="PS51257">
    <property type="entry name" value="PROKAR_LIPOPROTEIN"/>
    <property type="match status" value="1"/>
</dbReference>
<proteinExistence type="predicted"/>
<dbReference type="RefSeq" id="WP_013820448.1">
    <property type="nucleotide sequence ID" value="NC_015572.1"/>
</dbReference>
<accession>F9ZXS7</accession>
<evidence type="ECO:0000313" key="1">
    <source>
        <dbReference type="EMBL" id="AEG02232.1"/>
    </source>
</evidence>
<dbReference type="PANTHER" id="PTHR11220:SF58">
    <property type="entry name" value="SOUL HEME-BINDING FAMILY PROTEIN"/>
    <property type="match status" value="1"/>
</dbReference>
<organism evidence="1 2">
    <name type="scientific">Methylomonas methanica (strain DSM 25384 / MC09)</name>
    <dbReference type="NCBI Taxonomy" id="857087"/>
    <lineage>
        <taxon>Bacteria</taxon>
        <taxon>Pseudomonadati</taxon>
        <taxon>Pseudomonadota</taxon>
        <taxon>Gammaproteobacteria</taxon>
        <taxon>Methylococcales</taxon>
        <taxon>Methylococcaceae</taxon>
        <taxon>Methylomonas</taxon>
    </lineage>
</organism>
<dbReference type="Pfam" id="PF04832">
    <property type="entry name" value="SOUL"/>
    <property type="match status" value="2"/>
</dbReference>
<reference evidence="2" key="3">
    <citation type="submission" date="2011-05" db="EMBL/GenBank/DDBJ databases">
        <title>Complete sequence of Methylomonas methanica MC09.</title>
        <authorList>
            <consortium name="US DOE Joint Genome Institute"/>
            <person name="Lucas S."/>
            <person name="Han J."/>
            <person name="Lapidus A."/>
            <person name="Cheng J.-F."/>
            <person name="Goodwin L."/>
            <person name="Pitluck S."/>
            <person name="Peters L."/>
            <person name="Mikhailova N."/>
            <person name="Teshima H."/>
            <person name="Han C."/>
            <person name="Tapia R."/>
            <person name="Land M."/>
            <person name="Hauser L."/>
            <person name="Kyrpides N."/>
            <person name="Ivanova N."/>
            <person name="Pagani I."/>
            <person name="Stein L."/>
            <person name="Woyke T."/>
        </authorList>
    </citation>
    <scope>NUCLEOTIDE SEQUENCE [LARGE SCALE GENOMIC DNA]</scope>
    <source>
        <strain evidence="2">MC09</strain>
    </source>
</reference>
<evidence type="ECO:0000313" key="2">
    <source>
        <dbReference type="Proteomes" id="UP000008888"/>
    </source>
</evidence>
<sequence length="206" mass="23145">MIKTLTQLLASLFLAGCSMFGIRNSQEAAYTVLLQDRDIEIRAYRPLLIAETNVEADYANSGSIGFKRLAGYIFGNNRQQQKMAMTTPVYREQQGEKIAMTAPVLQQKSAGQWRMAFVMPPEYTLSTLPEPLDPLVEIKQLPAKKVAVLHYSGSLSEEKINRMADELSAWLSRHAYTALSPARSAAYDPPWTIPALRRNEVHIDIE</sequence>
<gene>
    <name evidence="1" type="ordered locus">Metme_3878</name>
</gene>
<dbReference type="EMBL" id="CP002738">
    <property type="protein sequence ID" value="AEG02232.1"/>
    <property type="molecule type" value="Genomic_DNA"/>
</dbReference>
<reference key="2">
    <citation type="submission" date="2011-05" db="EMBL/GenBank/DDBJ databases">
        <title>Complete genome sequence of the aerobic marine methanotroph Methylomonas methanica MC09.</title>
        <authorList>
            <person name="Boden R."/>
            <person name="Cunliffe M."/>
            <person name="Scanlan J."/>
            <person name="Moussard H."/>
            <person name="Kits K.D."/>
            <person name="Klotz M."/>
            <person name="Jetten M."/>
            <person name="Vuilleumier S."/>
            <person name="Han J."/>
            <person name="Peters L."/>
            <person name="Mikhailova N."/>
            <person name="Teshima H."/>
            <person name="Tapia R."/>
            <person name="Kyrpides N."/>
            <person name="Ivanova N."/>
            <person name="Pagani I."/>
            <person name="Cheng J.-F."/>
            <person name="Goodwin L."/>
            <person name="Han C."/>
            <person name="Hauser L."/>
            <person name="Land M."/>
            <person name="Lapidus A."/>
            <person name="Lucas S."/>
            <person name="Pitluck S."/>
            <person name="Woyke T."/>
            <person name="Stein L.Y."/>
            <person name="Murrell C."/>
        </authorList>
    </citation>
    <scope>NUCLEOTIDE SEQUENCE</scope>
    <source>
        <strain>MC09</strain>
    </source>
</reference>
<dbReference type="HOGENOM" id="CLU_068699_0_1_6"/>
<dbReference type="eggNOG" id="COG3449">
    <property type="taxonomic scope" value="Bacteria"/>
</dbReference>
<dbReference type="OrthoDB" id="2156220at2"/>
<name>F9ZXS7_METMM</name>
<keyword evidence="2" id="KW-1185">Reference proteome</keyword>
<dbReference type="InterPro" id="IPR011256">
    <property type="entry name" value="Reg_factor_effector_dom_sf"/>
</dbReference>
<reference evidence="1 2" key="1">
    <citation type="journal article" date="2011" name="J. Bacteriol.">
        <title>Complete Genome Sequence of the Aerobic Marine Methanotroph Methylomonas methanica MC09.</title>
        <authorList>
            <person name="Boden R."/>
            <person name="Cunliffe M."/>
            <person name="Scanlan J."/>
            <person name="Moussard H."/>
            <person name="Kits K.D."/>
            <person name="Klotz M.G."/>
            <person name="Jetten M.S."/>
            <person name="Vuilleumier S."/>
            <person name="Han J."/>
            <person name="Peters L."/>
            <person name="Mikhailova N."/>
            <person name="Teshima H."/>
            <person name="Tapia R."/>
            <person name="Kyrpides N."/>
            <person name="Ivanova N."/>
            <person name="Pagani I."/>
            <person name="Cheng J.F."/>
            <person name="Goodwin L."/>
            <person name="Han C."/>
            <person name="Hauser L."/>
            <person name="Land M.L."/>
            <person name="Lapidus A."/>
            <person name="Lucas S."/>
            <person name="Pitluck S."/>
            <person name="Woyke T."/>
            <person name="Stein L."/>
            <person name="Murrell J.C."/>
        </authorList>
    </citation>
    <scope>NUCLEOTIDE SEQUENCE [LARGE SCALE GENOMIC DNA]</scope>
    <source>
        <strain evidence="1 2">MC09</strain>
    </source>
</reference>
<dbReference type="SUPFAM" id="SSF55136">
    <property type="entry name" value="Probable bacterial effector-binding domain"/>
    <property type="match status" value="1"/>
</dbReference>
<dbReference type="InterPro" id="IPR006917">
    <property type="entry name" value="SOUL_heme-bd"/>
</dbReference>
<dbReference type="AlphaFoldDB" id="F9ZXS7"/>
<dbReference type="Gene3D" id="3.20.80.10">
    <property type="entry name" value="Regulatory factor, effector binding domain"/>
    <property type="match status" value="2"/>
</dbReference>
<dbReference type="KEGG" id="mmt:Metme_3878"/>
<dbReference type="STRING" id="857087.Metme_3878"/>
<protein>
    <submittedName>
        <fullName evidence="1">SOUL heme-binding protein</fullName>
    </submittedName>
</protein>
<dbReference type="Proteomes" id="UP000008888">
    <property type="component" value="Chromosome"/>
</dbReference>